<dbReference type="Proteomes" id="UP000315471">
    <property type="component" value="Unassembled WGS sequence"/>
</dbReference>
<dbReference type="OrthoDB" id="264961at2"/>
<gene>
    <name evidence="2" type="ORF">Q31b_57980</name>
</gene>
<feature type="region of interest" description="Disordered" evidence="1">
    <location>
        <begin position="1"/>
        <end position="31"/>
    </location>
</feature>
<accession>A0A5C6D7K0</accession>
<evidence type="ECO:0000313" key="3">
    <source>
        <dbReference type="Proteomes" id="UP000315471"/>
    </source>
</evidence>
<dbReference type="AlphaFoldDB" id="A0A5C6D7K0"/>
<keyword evidence="3" id="KW-1185">Reference proteome</keyword>
<dbReference type="RefSeq" id="WP_146602843.1">
    <property type="nucleotide sequence ID" value="NZ_SJPY01000016.1"/>
</dbReference>
<feature type="compositionally biased region" description="Basic and acidic residues" evidence="1">
    <location>
        <begin position="1"/>
        <end position="25"/>
    </location>
</feature>
<organism evidence="2 3">
    <name type="scientific">Novipirellula aureliae</name>
    <dbReference type="NCBI Taxonomy" id="2527966"/>
    <lineage>
        <taxon>Bacteria</taxon>
        <taxon>Pseudomonadati</taxon>
        <taxon>Planctomycetota</taxon>
        <taxon>Planctomycetia</taxon>
        <taxon>Pirellulales</taxon>
        <taxon>Pirellulaceae</taxon>
        <taxon>Novipirellula</taxon>
    </lineage>
</organism>
<protein>
    <submittedName>
        <fullName evidence="2">Uncharacterized protein</fullName>
    </submittedName>
</protein>
<proteinExistence type="predicted"/>
<sequence length="355" mass="40385">MPLSNERGKPHDGVEASARTKRESDDGGPVKTRSISLCDQFDIQLCHGSLSLGDHALTQFWLDKRTLVSRSGTRGRNFQPILDFFRRTALQIGGVQIETIETHLLANLLPHVRHDGAQKIFPDAKLRKQTKKLRGEAAAELDQLISCCREDRLTILEFHEKVRDAVGLPCFSAEEFAVYQKWSGEMFDGLQQLWVDELSEAVATVEKRWNTWNRRFGRRCKNLNQKTVLDVLSFESKAAFQQCYSAAWTAILPQLMSDEEPREISECFHGLWHLDQRIENPESGHDIHLLHGLVLGLHPAFGLLIATQTGRELIGDMVSDPTNIPAQERFFNASLVAFFHYDAARSTYNANRRNF</sequence>
<reference evidence="2 3" key="1">
    <citation type="submission" date="2019-02" db="EMBL/GenBank/DDBJ databases">
        <title>Deep-cultivation of Planctomycetes and their phenomic and genomic characterization uncovers novel biology.</title>
        <authorList>
            <person name="Wiegand S."/>
            <person name="Jogler M."/>
            <person name="Boedeker C."/>
            <person name="Pinto D."/>
            <person name="Vollmers J."/>
            <person name="Rivas-Marin E."/>
            <person name="Kohn T."/>
            <person name="Peeters S.H."/>
            <person name="Heuer A."/>
            <person name="Rast P."/>
            <person name="Oberbeckmann S."/>
            <person name="Bunk B."/>
            <person name="Jeske O."/>
            <person name="Meyerdierks A."/>
            <person name="Storesund J.E."/>
            <person name="Kallscheuer N."/>
            <person name="Luecker S."/>
            <person name="Lage O.M."/>
            <person name="Pohl T."/>
            <person name="Merkel B.J."/>
            <person name="Hornburger P."/>
            <person name="Mueller R.-W."/>
            <person name="Bruemmer F."/>
            <person name="Labrenz M."/>
            <person name="Spormann A.M."/>
            <person name="Op Den Camp H."/>
            <person name="Overmann J."/>
            <person name="Amann R."/>
            <person name="Jetten M.S.M."/>
            <person name="Mascher T."/>
            <person name="Medema M.H."/>
            <person name="Devos D.P."/>
            <person name="Kaster A.-K."/>
            <person name="Ovreas L."/>
            <person name="Rohde M."/>
            <person name="Galperin M.Y."/>
            <person name="Jogler C."/>
        </authorList>
    </citation>
    <scope>NUCLEOTIDE SEQUENCE [LARGE SCALE GENOMIC DNA]</scope>
    <source>
        <strain evidence="2 3">Q31b</strain>
    </source>
</reference>
<evidence type="ECO:0000256" key="1">
    <source>
        <dbReference type="SAM" id="MobiDB-lite"/>
    </source>
</evidence>
<evidence type="ECO:0000313" key="2">
    <source>
        <dbReference type="EMBL" id="TWU32788.1"/>
    </source>
</evidence>
<comment type="caution">
    <text evidence="2">The sequence shown here is derived from an EMBL/GenBank/DDBJ whole genome shotgun (WGS) entry which is preliminary data.</text>
</comment>
<name>A0A5C6D7K0_9BACT</name>
<dbReference type="EMBL" id="SJPY01000016">
    <property type="protein sequence ID" value="TWU32788.1"/>
    <property type="molecule type" value="Genomic_DNA"/>
</dbReference>